<sequence length="48" mass="5255">QQQIARSNAAALAAAAALSTAAENKPKLKSDRDKRKSNLESFKEELKR</sequence>
<feature type="compositionally biased region" description="Basic and acidic residues" evidence="1">
    <location>
        <begin position="24"/>
        <end position="48"/>
    </location>
</feature>
<accession>A0A822FWU0</accession>
<feature type="non-terminal residue" evidence="2">
    <location>
        <position position="1"/>
    </location>
</feature>
<evidence type="ECO:0000313" key="2">
    <source>
        <dbReference type="EMBL" id="CAF5140786.1"/>
    </source>
</evidence>
<name>A0A822FWU0_9BILA</name>
<protein>
    <submittedName>
        <fullName evidence="2">Uncharacterized protein</fullName>
    </submittedName>
</protein>
<comment type="caution">
    <text evidence="2">The sequence shown here is derived from an EMBL/GenBank/DDBJ whole genome shotgun (WGS) entry which is preliminary data.</text>
</comment>
<organism evidence="2 3">
    <name type="scientific">Rotaria socialis</name>
    <dbReference type="NCBI Taxonomy" id="392032"/>
    <lineage>
        <taxon>Eukaryota</taxon>
        <taxon>Metazoa</taxon>
        <taxon>Spiralia</taxon>
        <taxon>Gnathifera</taxon>
        <taxon>Rotifera</taxon>
        <taxon>Eurotatoria</taxon>
        <taxon>Bdelloidea</taxon>
        <taxon>Philodinida</taxon>
        <taxon>Philodinidae</taxon>
        <taxon>Rotaria</taxon>
    </lineage>
</organism>
<proteinExistence type="predicted"/>
<dbReference type="EMBL" id="CAJOBR010091020">
    <property type="protein sequence ID" value="CAF5140786.1"/>
    <property type="molecule type" value="Genomic_DNA"/>
</dbReference>
<dbReference type="Proteomes" id="UP000663848">
    <property type="component" value="Unassembled WGS sequence"/>
</dbReference>
<feature type="region of interest" description="Disordered" evidence="1">
    <location>
        <begin position="18"/>
        <end position="48"/>
    </location>
</feature>
<evidence type="ECO:0000313" key="3">
    <source>
        <dbReference type="Proteomes" id="UP000663848"/>
    </source>
</evidence>
<reference evidence="2" key="1">
    <citation type="submission" date="2021-02" db="EMBL/GenBank/DDBJ databases">
        <authorList>
            <person name="Nowell W R."/>
        </authorList>
    </citation>
    <scope>NUCLEOTIDE SEQUENCE</scope>
</reference>
<dbReference type="AlphaFoldDB" id="A0A822FWU0"/>
<gene>
    <name evidence="2" type="ORF">QYT958_LOCUS47668</name>
</gene>
<evidence type="ECO:0000256" key="1">
    <source>
        <dbReference type="SAM" id="MobiDB-lite"/>
    </source>
</evidence>